<dbReference type="GO" id="GO:0005092">
    <property type="term" value="F:GDP-dissociation inhibitor activity"/>
    <property type="evidence" value="ECO:0007669"/>
    <property type="project" value="TreeGrafter"/>
</dbReference>
<dbReference type="PROSITE" id="PS51363">
    <property type="entry name" value="W2"/>
    <property type="match status" value="1"/>
</dbReference>
<dbReference type="InterPro" id="IPR016024">
    <property type="entry name" value="ARM-type_fold"/>
</dbReference>
<evidence type="ECO:0000259" key="4">
    <source>
        <dbReference type="PROSITE" id="PS51363"/>
    </source>
</evidence>
<proteinExistence type="predicted"/>
<feature type="compositionally biased region" description="Low complexity" evidence="3">
    <location>
        <begin position="175"/>
        <end position="191"/>
    </location>
</feature>
<dbReference type="InterPro" id="IPR003307">
    <property type="entry name" value="W2_domain"/>
</dbReference>
<dbReference type="AlphaFoldDB" id="A0A9Q0L9V4"/>
<evidence type="ECO:0000256" key="1">
    <source>
        <dbReference type="ARBA" id="ARBA00022741"/>
    </source>
</evidence>
<dbReference type="GO" id="GO:0003743">
    <property type="term" value="F:translation initiation factor activity"/>
    <property type="evidence" value="ECO:0007669"/>
    <property type="project" value="UniProtKB-KW"/>
</dbReference>
<dbReference type="GO" id="GO:0005829">
    <property type="term" value="C:cytosol"/>
    <property type="evidence" value="ECO:0007669"/>
    <property type="project" value="TreeGrafter"/>
</dbReference>
<dbReference type="Gene3D" id="1.25.40.180">
    <property type="match status" value="1"/>
</dbReference>
<gene>
    <name evidence="5" type="ORF">M0811_12029</name>
</gene>
<dbReference type="InterPro" id="IPR016189">
    <property type="entry name" value="Transl_init_fac_IF2/IF5_N"/>
</dbReference>
<dbReference type="Pfam" id="PF01873">
    <property type="entry name" value="eIF-5_eIF-2B"/>
    <property type="match status" value="1"/>
</dbReference>
<dbReference type="PANTHER" id="PTHR23001">
    <property type="entry name" value="EUKARYOTIC TRANSLATION INITIATION FACTOR"/>
    <property type="match status" value="1"/>
</dbReference>
<evidence type="ECO:0000313" key="5">
    <source>
        <dbReference type="EMBL" id="KAJ5068992.1"/>
    </source>
</evidence>
<dbReference type="Gene3D" id="2.20.25.350">
    <property type="match status" value="1"/>
</dbReference>
<dbReference type="PANTHER" id="PTHR23001:SF7">
    <property type="entry name" value="EUKARYOTIC TRANSLATION INITIATION FACTOR 5"/>
    <property type="match status" value="1"/>
</dbReference>
<keyword evidence="5" id="KW-0648">Protein biosynthesis</keyword>
<feature type="region of interest" description="Disordered" evidence="3">
    <location>
        <begin position="150"/>
        <end position="199"/>
    </location>
</feature>
<evidence type="ECO:0000256" key="2">
    <source>
        <dbReference type="ARBA" id="ARBA00023134"/>
    </source>
</evidence>
<name>A0A9Q0L9V4_ANAIG</name>
<dbReference type="SMART" id="SM00515">
    <property type="entry name" value="eIF5C"/>
    <property type="match status" value="1"/>
</dbReference>
<evidence type="ECO:0000313" key="6">
    <source>
        <dbReference type="Proteomes" id="UP001149090"/>
    </source>
</evidence>
<dbReference type="Pfam" id="PF02020">
    <property type="entry name" value="W2"/>
    <property type="match status" value="1"/>
</dbReference>
<dbReference type="SMART" id="SM00653">
    <property type="entry name" value="eIF2B_5"/>
    <property type="match status" value="1"/>
</dbReference>
<comment type="caution">
    <text evidence="5">The sequence shown here is derived from an EMBL/GenBank/DDBJ whole genome shotgun (WGS) entry which is preliminary data.</text>
</comment>
<dbReference type="Proteomes" id="UP001149090">
    <property type="component" value="Unassembled WGS sequence"/>
</dbReference>
<dbReference type="OrthoDB" id="10250831at2759"/>
<feature type="compositionally biased region" description="Basic residues" evidence="3">
    <location>
        <begin position="156"/>
        <end position="167"/>
    </location>
</feature>
<feature type="domain" description="W2" evidence="4">
    <location>
        <begin position="208"/>
        <end position="378"/>
    </location>
</feature>
<dbReference type="GO" id="GO:0001732">
    <property type="term" value="P:formation of cytoplasmic translation initiation complex"/>
    <property type="evidence" value="ECO:0007669"/>
    <property type="project" value="TreeGrafter"/>
</dbReference>
<reference evidence="5" key="1">
    <citation type="submission" date="2022-10" db="EMBL/GenBank/DDBJ databases">
        <title>Novel sulphate-reducing endosymbionts in the free-living metamonad Anaeramoeba.</title>
        <authorList>
            <person name="Jerlstrom-Hultqvist J."/>
            <person name="Cepicka I."/>
            <person name="Gallot-Lavallee L."/>
            <person name="Salas-Leiva D."/>
            <person name="Curtis B.A."/>
            <person name="Zahonova K."/>
            <person name="Pipaliya S."/>
            <person name="Dacks J."/>
            <person name="Roger A.J."/>
        </authorList>
    </citation>
    <scope>NUCLEOTIDE SEQUENCE</scope>
    <source>
        <strain evidence="5">BMAN</strain>
    </source>
</reference>
<keyword evidence="1" id="KW-0547">Nucleotide-binding</keyword>
<dbReference type="SUPFAM" id="SSF48371">
    <property type="entry name" value="ARM repeat"/>
    <property type="match status" value="1"/>
</dbReference>
<keyword evidence="5" id="KW-0396">Initiation factor</keyword>
<dbReference type="OMA" id="YRYKMEK"/>
<dbReference type="SUPFAM" id="SSF100966">
    <property type="entry name" value="Translation initiation factor 2 beta, aIF2beta, N-terminal domain"/>
    <property type="match status" value="1"/>
</dbReference>
<dbReference type="Gene3D" id="3.30.30.170">
    <property type="match status" value="1"/>
</dbReference>
<dbReference type="CDD" id="cd11561">
    <property type="entry name" value="W2_eIF5"/>
    <property type="match status" value="1"/>
</dbReference>
<keyword evidence="6" id="KW-1185">Reference proteome</keyword>
<organism evidence="5 6">
    <name type="scientific">Anaeramoeba ignava</name>
    <name type="common">Anaerobic marine amoeba</name>
    <dbReference type="NCBI Taxonomy" id="1746090"/>
    <lineage>
        <taxon>Eukaryota</taxon>
        <taxon>Metamonada</taxon>
        <taxon>Anaeramoebidae</taxon>
        <taxon>Anaeramoeba</taxon>
    </lineage>
</organism>
<dbReference type="GO" id="GO:0005525">
    <property type="term" value="F:GTP binding"/>
    <property type="evidence" value="ECO:0007669"/>
    <property type="project" value="UniProtKB-KW"/>
</dbReference>
<dbReference type="EMBL" id="JAPDFW010000110">
    <property type="protein sequence ID" value="KAJ5068992.1"/>
    <property type="molecule type" value="Genomic_DNA"/>
</dbReference>
<accession>A0A9Q0L9V4</accession>
<protein>
    <submittedName>
        <fullName evidence="5">Eukaryotic translation initiation factor 5</fullName>
    </submittedName>
</protein>
<dbReference type="InterPro" id="IPR002735">
    <property type="entry name" value="Transl_init_fac_IF2/IF5_dom"/>
</dbReference>
<evidence type="ECO:0000256" key="3">
    <source>
        <dbReference type="SAM" id="MobiDB-lite"/>
    </source>
</evidence>
<keyword evidence="2" id="KW-0342">GTP-binding</keyword>
<dbReference type="GO" id="GO:0071074">
    <property type="term" value="F:eukaryotic initiation factor eIF2 binding"/>
    <property type="evidence" value="ECO:0007669"/>
    <property type="project" value="TreeGrafter"/>
</dbReference>
<dbReference type="InterPro" id="IPR045196">
    <property type="entry name" value="IF2/IF5"/>
</dbReference>
<sequence>MDNRINIRRDINDPSYRYKMDPVETIQKGRGGNTKTIITNIKDISESLETKPEYMTQFFSTELASRAWWNEEQKQTVIKGVFEESQIQDLIFKFIEKYILCPVCKLPELDLVVGTNDIEFKCRASGCVSRKNKSDRLISFIIKSSQLQKAQENANKKKNKKKQKQQQKKKEENENQNQNQNQNENQNENQNDSNLNMNFPDVKVNENDWSLDTSNEAQQKRLQGKICCWKNFASFCYLILQTLQLQRKLKDVSEKLSWNQTTRTLFVCELLFGKNMLEEIPQRKEVLSLLIKTKRAKLAVLGFIERLCGEDYPDLIEFVPHLVKAFYDQDLIEEEFILEWANQKSSKFSKQPTFDLVIEKAKPFVEWLKTAESESSEKEDDN</sequence>